<dbReference type="PANTHER" id="PTHR35295">
    <property type="entry name" value="DNA LIGASE-LIKE PROTEIN"/>
    <property type="match status" value="1"/>
</dbReference>
<feature type="region of interest" description="Disordered" evidence="1">
    <location>
        <begin position="1"/>
        <end position="24"/>
    </location>
</feature>
<keyword evidence="3" id="KW-1185">Reference proteome</keyword>
<reference evidence="2" key="2">
    <citation type="submission" date="2023-06" db="EMBL/GenBank/DDBJ databases">
        <authorList>
            <person name="Swenson N.G."/>
            <person name="Wegrzyn J.L."/>
            <person name="Mcevoy S.L."/>
        </authorList>
    </citation>
    <scope>NUCLEOTIDE SEQUENCE</scope>
    <source>
        <strain evidence="2">NS2018</strain>
        <tissue evidence="2">Leaf</tissue>
    </source>
</reference>
<organism evidence="2 3">
    <name type="scientific">Acer saccharum</name>
    <name type="common">Sugar maple</name>
    <dbReference type="NCBI Taxonomy" id="4024"/>
    <lineage>
        <taxon>Eukaryota</taxon>
        <taxon>Viridiplantae</taxon>
        <taxon>Streptophyta</taxon>
        <taxon>Embryophyta</taxon>
        <taxon>Tracheophyta</taxon>
        <taxon>Spermatophyta</taxon>
        <taxon>Magnoliopsida</taxon>
        <taxon>eudicotyledons</taxon>
        <taxon>Gunneridae</taxon>
        <taxon>Pentapetalae</taxon>
        <taxon>rosids</taxon>
        <taxon>malvids</taxon>
        <taxon>Sapindales</taxon>
        <taxon>Sapindaceae</taxon>
        <taxon>Hippocastanoideae</taxon>
        <taxon>Acereae</taxon>
        <taxon>Acer</taxon>
    </lineage>
</organism>
<dbReference type="Proteomes" id="UP001168877">
    <property type="component" value="Unassembled WGS sequence"/>
</dbReference>
<name>A0AA39RQ37_ACESA</name>
<evidence type="ECO:0000313" key="2">
    <source>
        <dbReference type="EMBL" id="KAK0578693.1"/>
    </source>
</evidence>
<dbReference type="EMBL" id="JAUESC010000385">
    <property type="protein sequence ID" value="KAK0578693.1"/>
    <property type="molecule type" value="Genomic_DNA"/>
</dbReference>
<protein>
    <submittedName>
        <fullName evidence="2">Uncharacterized protein</fullName>
    </submittedName>
</protein>
<accession>A0AA39RQ37</accession>
<evidence type="ECO:0000313" key="3">
    <source>
        <dbReference type="Proteomes" id="UP001168877"/>
    </source>
</evidence>
<evidence type="ECO:0000256" key="1">
    <source>
        <dbReference type="SAM" id="MobiDB-lite"/>
    </source>
</evidence>
<gene>
    <name evidence="2" type="ORF">LWI29_014607</name>
</gene>
<dbReference type="AlphaFoldDB" id="A0AA39RQ37"/>
<sequence>MSTSKSISRKRGSDSSLNKSESKKRVVDDFDAGFSSDFKDIMSALRQIKEKAHKDGQKRIEEIISSVASEIRSKIDQLNSKLVKDRQDFAKAYSENLTECGNFLEHETAKIKEVYEKFYKEKGVNFESMLNLGVFEKFSVDKDKEKGDSFEGMRDASHNIKENKKRMLMRNEQLETTEKNLISEQEKFCAEQIAKLVVSLEKEKQDDKTFSILKITLCSFLVNASDEDFLPDD</sequence>
<proteinExistence type="predicted"/>
<dbReference type="PANTHER" id="PTHR35295:SF1">
    <property type="entry name" value="DNA LIGASE-LIKE PROTEIN"/>
    <property type="match status" value="1"/>
</dbReference>
<reference evidence="2" key="1">
    <citation type="journal article" date="2022" name="Plant J.">
        <title>Strategies of tolerance reflected in two North American maple genomes.</title>
        <authorList>
            <person name="McEvoy S.L."/>
            <person name="Sezen U.U."/>
            <person name="Trouern-Trend A."/>
            <person name="McMahon S.M."/>
            <person name="Schaberg P.G."/>
            <person name="Yang J."/>
            <person name="Wegrzyn J.L."/>
            <person name="Swenson N.G."/>
        </authorList>
    </citation>
    <scope>NUCLEOTIDE SEQUENCE</scope>
    <source>
        <strain evidence="2">NS2018</strain>
    </source>
</reference>
<comment type="caution">
    <text evidence="2">The sequence shown here is derived from an EMBL/GenBank/DDBJ whole genome shotgun (WGS) entry which is preliminary data.</text>
</comment>